<comment type="caution">
    <text evidence="9">The sequence shown here is derived from an EMBL/GenBank/DDBJ whole genome shotgun (WGS) entry which is preliminary data.</text>
</comment>
<evidence type="ECO:0000313" key="9">
    <source>
        <dbReference type="EMBL" id="MCZ3844883.1"/>
    </source>
</evidence>
<comment type="function">
    <text evidence="7">Plays a role in the regulation of phosphate uptake.</text>
</comment>
<accession>A0AAP3M4K7</accession>
<dbReference type="Proteomes" id="UP001213015">
    <property type="component" value="Unassembled WGS sequence"/>
</dbReference>
<proteinExistence type="inferred from homology"/>
<evidence type="ECO:0000256" key="5">
    <source>
        <dbReference type="ARBA" id="ARBA00022490"/>
    </source>
</evidence>
<dbReference type="GO" id="GO:0005737">
    <property type="term" value="C:cytoplasm"/>
    <property type="evidence" value="ECO:0007669"/>
    <property type="project" value="UniProtKB-SubCell"/>
</dbReference>
<dbReference type="PANTHER" id="PTHR42930:SF3">
    <property type="entry name" value="PHOSPHATE-SPECIFIC TRANSPORT SYSTEM ACCESSORY PROTEIN PHOU"/>
    <property type="match status" value="1"/>
</dbReference>
<evidence type="ECO:0000256" key="2">
    <source>
        <dbReference type="ARBA" id="ARBA00008107"/>
    </source>
</evidence>
<keyword evidence="4 7" id="KW-0813">Transport</keyword>
<dbReference type="AlphaFoldDB" id="A0AAP3M4K7"/>
<name>A0AAP3M4K7_9LACO</name>
<evidence type="ECO:0000259" key="8">
    <source>
        <dbReference type="Pfam" id="PF01895"/>
    </source>
</evidence>
<feature type="domain" description="PhoU" evidence="8">
    <location>
        <begin position="120"/>
        <end position="205"/>
    </location>
</feature>
<dbReference type="RefSeq" id="WP_269255628.1">
    <property type="nucleotide sequence ID" value="NZ_JAKHLF010000007.1"/>
</dbReference>
<dbReference type="GO" id="GO:0006817">
    <property type="term" value="P:phosphate ion transport"/>
    <property type="evidence" value="ECO:0007669"/>
    <property type="project" value="UniProtKB-KW"/>
</dbReference>
<dbReference type="PANTHER" id="PTHR42930">
    <property type="entry name" value="PHOSPHATE-SPECIFIC TRANSPORT SYSTEM ACCESSORY PROTEIN PHOU"/>
    <property type="match status" value="1"/>
</dbReference>
<keyword evidence="6 7" id="KW-0592">Phosphate transport</keyword>
<dbReference type="EMBL" id="JAKHLF010000007">
    <property type="protein sequence ID" value="MCZ3844883.1"/>
    <property type="molecule type" value="Genomic_DNA"/>
</dbReference>
<dbReference type="Pfam" id="PF01895">
    <property type="entry name" value="PhoU"/>
    <property type="match status" value="2"/>
</dbReference>
<dbReference type="InterPro" id="IPR038078">
    <property type="entry name" value="PhoU-like_sf"/>
</dbReference>
<organism evidence="9 10">
    <name type="scientific">Lactobacillus mulieris</name>
    <dbReference type="NCBI Taxonomy" id="2508708"/>
    <lineage>
        <taxon>Bacteria</taxon>
        <taxon>Bacillati</taxon>
        <taxon>Bacillota</taxon>
        <taxon>Bacilli</taxon>
        <taxon>Lactobacillales</taxon>
        <taxon>Lactobacillaceae</taxon>
        <taxon>Lactobacillus</taxon>
    </lineage>
</organism>
<comment type="subcellular location">
    <subcellularLocation>
        <location evidence="1 7">Cytoplasm</location>
    </subcellularLocation>
</comment>
<protein>
    <recommendedName>
        <fullName evidence="7">Phosphate-specific transport system accessory protein PhoU</fullName>
    </recommendedName>
</protein>
<dbReference type="PIRSF" id="PIRSF003107">
    <property type="entry name" value="PhoU"/>
    <property type="match status" value="1"/>
</dbReference>
<reference evidence="9" key="1">
    <citation type="submission" date="2022-01" db="EMBL/GenBank/DDBJ databases">
        <title>VMRC isolate genome collection.</title>
        <authorList>
            <person name="France M."/>
            <person name="Rutt L."/>
            <person name="Humphrys M."/>
            <person name="Ravel J."/>
        </authorList>
    </citation>
    <scope>NUCLEOTIDE SEQUENCE</scope>
    <source>
        <strain evidence="9">C0127B5</strain>
    </source>
</reference>
<comment type="similarity">
    <text evidence="2 7">Belongs to the PhoU family.</text>
</comment>
<comment type="subunit">
    <text evidence="3 7">Homodimer.</text>
</comment>
<evidence type="ECO:0000256" key="4">
    <source>
        <dbReference type="ARBA" id="ARBA00022448"/>
    </source>
</evidence>
<feature type="domain" description="PhoU" evidence="8">
    <location>
        <begin position="17"/>
        <end position="103"/>
    </location>
</feature>
<dbReference type="Gene3D" id="1.20.58.220">
    <property type="entry name" value="Phosphate transport system protein phou homolog 2, domain 2"/>
    <property type="match status" value="1"/>
</dbReference>
<dbReference type="GO" id="GO:0045936">
    <property type="term" value="P:negative regulation of phosphate metabolic process"/>
    <property type="evidence" value="ECO:0007669"/>
    <property type="project" value="InterPro"/>
</dbReference>
<sequence length="239" mass="26960">MGVMFDSELKKLKSRFVEMGLDTNEQLYQATKAFLDHDSVLAKKVINGDLAINDEEVSLEKRALKLIALQQPLANDFRTIISILKASNDVERLGDYAVHIGRATVQLKGNHHSPEIEQAIEEMSAVVHEMLEKVLDAYVYTDEKAAYEVANQDLKVDIIYVREQKRLLEKMMSNGESIPSYEQYVSVIRTLERAGDHIVNLAEWVIYIASGKLVELNPGKTDPDLVEKGLKDTSKANKK</sequence>
<dbReference type="FunFam" id="1.20.58.220:FF:000004">
    <property type="entry name" value="Phosphate-specific transport system accessory protein PhoU"/>
    <property type="match status" value="1"/>
</dbReference>
<evidence type="ECO:0000256" key="3">
    <source>
        <dbReference type="ARBA" id="ARBA00011738"/>
    </source>
</evidence>
<evidence type="ECO:0000256" key="6">
    <source>
        <dbReference type="ARBA" id="ARBA00022592"/>
    </source>
</evidence>
<dbReference type="InterPro" id="IPR026022">
    <property type="entry name" value="PhoU_dom"/>
</dbReference>
<keyword evidence="5 7" id="KW-0963">Cytoplasm</keyword>
<dbReference type="InterPro" id="IPR028366">
    <property type="entry name" value="PhoU"/>
</dbReference>
<evidence type="ECO:0000256" key="7">
    <source>
        <dbReference type="PIRNR" id="PIRNR003107"/>
    </source>
</evidence>
<dbReference type="GO" id="GO:0030643">
    <property type="term" value="P:intracellular phosphate ion homeostasis"/>
    <property type="evidence" value="ECO:0007669"/>
    <property type="project" value="InterPro"/>
</dbReference>
<gene>
    <name evidence="9" type="primary">phoU</name>
    <name evidence="9" type="ORF">L2422_05025</name>
</gene>
<dbReference type="NCBIfam" id="TIGR02135">
    <property type="entry name" value="phoU_full"/>
    <property type="match status" value="1"/>
</dbReference>
<evidence type="ECO:0000313" key="10">
    <source>
        <dbReference type="Proteomes" id="UP001213015"/>
    </source>
</evidence>
<dbReference type="SUPFAM" id="SSF109755">
    <property type="entry name" value="PhoU-like"/>
    <property type="match status" value="1"/>
</dbReference>
<evidence type="ECO:0000256" key="1">
    <source>
        <dbReference type="ARBA" id="ARBA00004496"/>
    </source>
</evidence>